<organism evidence="1 2">
    <name type="scientific">Liparis tanakae</name>
    <name type="common">Tanaka's snailfish</name>
    <dbReference type="NCBI Taxonomy" id="230148"/>
    <lineage>
        <taxon>Eukaryota</taxon>
        <taxon>Metazoa</taxon>
        <taxon>Chordata</taxon>
        <taxon>Craniata</taxon>
        <taxon>Vertebrata</taxon>
        <taxon>Euteleostomi</taxon>
        <taxon>Actinopterygii</taxon>
        <taxon>Neopterygii</taxon>
        <taxon>Teleostei</taxon>
        <taxon>Neoteleostei</taxon>
        <taxon>Acanthomorphata</taxon>
        <taxon>Eupercaria</taxon>
        <taxon>Perciformes</taxon>
        <taxon>Cottioidei</taxon>
        <taxon>Cottales</taxon>
        <taxon>Liparidae</taxon>
        <taxon>Liparis</taxon>
    </lineage>
</organism>
<reference evidence="1 2" key="1">
    <citation type="submission" date="2019-03" db="EMBL/GenBank/DDBJ databases">
        <title>First draft genome of Liparis tanakae, snailfish: a comprehensive survey of snailfish specific genes.</title>
        <authorList>
            <person name="Kim W."/>
            <person name="Song I."/>
            <person name="Jeong J.-H."/>
            <person name="Kim D."/>
            <person name="Kim S."/>
            <person name="Ryu S."/>
            <person name="Song J.Y."/>
            <person name="Lee S.K."/>
        </authorList>
    </citation>
    <scope>NUCLEOTIDE SEQUENCE [LARGE SCALE GENOMIC DNA]</scope>
    <source>
        <tissue evidence="1">Muscle</tissue>
    </source>
</reference>
<comment type="caution">
    <text evidence="1">The sequence shown here is derived from an EMBL/GenBank/DDBJ whole genome shotgun (WGS) entry which is preliminary data.</text>
</comment>
<evidence type="ECO:0000313" key="2">
    <source>
        <dbReference type="Proteomes" id="UP000314294"/>
    </source>
</evidence>
<keyword evidence="2" id="KW-1185">Reference proteome</keyword>
<gene>
    <name evidence="1" type="ORF">EYF80_047642</name>
</gene>
<dbReference type="AlphaFoldDB" id="A0A4Z2FMU9"/>
<dbReference type="Proteomes" id="UP000314294">
    <property type="component" value="Unassembled WGS sequence"/>
</dbReference>
<accession>A0A4Z2FMU9</accession>
<name>A0A4Z2FMU9_9TELE</name>
<sequence length="159" mass="17610">MEVCCNNVRLYFSASGDSRFLRFIQQKQTQQKAETAAQPTTANRAFWRCGGPLAWICTLHAKCTLQLVAFITGENADRTKWMGGHSRRRTLSAGRSLQFKARFTAEAAGGVWPQFSQRSAALGDERGVLSLHTAADVHAAVLGPTRWYPGPQLKLQVFP</sequence>
<evidence type="ECO:0000313" key="1">
    <source>
        <dbReference type="EMBL" id="TNN42180.1"/>
    </source>
</evidence>
<proteinExistence type="predicted"/>
<protein>
    <submittedName>
        <fullName evidence="1">Uncharacterized protein</fullName>
    </submittedName>
</protein>
<dbReference type="EMBL" id="SRLO01001054">
    <property type="protein sequence ID" value="TNN42180.1"/>
    <property type="molecule type" value="Genomic_DNA"/>
</dbReference>